<dbReference type="VEuPathDB" id="FungiDB:PYU1_G011225"/>
<reference evidence="2" key="2">
    <citation type="submission" date="2010-04" db="EMBL/GenBank/DDBJ databases">
        <authorList>
            <person name="Buell R."/>
            <person name="Hamilton J."/>
            <person name="Hostetler J."/>
        </authorList>
    </citation>
    <scope>NUCLEOTIDE SEQUENCE [LARGE SCALE GENOMIC DNA]</scope>
    <source>
        <strain evidence="2">DAOM:BR144</strain>
    </source>
</reference>
<name>K3X201_GLOUD</name>
<dbReference type="InterPro" id="IPR011990">
    <property type="entry name" value="TPR-like_helical_dom_sf"/>
</dbReference>
<sequence>MFTGEEKRTSGSLVNLAIGLYYLAAVTGKKDAYAILARRYAAGDGVARALDISVYHYRHAAADASVAYHERGKQPLHEMNRLYDGLKEDLTKGQLGDDDELIQFQKLRAEQGDVDAMAAMGDLYYWGARGVARDHVQAHEYFSRAAHAGHVSAQSALAGMLLKGEGSKKDNESAIMWYTKAAERNHTRALNGLGFIHFYGSGGVNENKSLALEFFEKAAANEEDGDSVFNAGYCHAFGLGTPINFTRAIHFYEIAAKKFGHFDAILEMGKIWMVGISGVVERNNEFAHTYLKAASDAGRWGKCVRKGFERYLNNDFQRAAALYHEAREYGYPVATSNLAFLYDQKLLASADLESGKRALQYLQLASLQNGDQETLVRIGDYHFYGLAGLPPDSHEAIRWYSRASAEEVADGAYNVGHMYEYGIGVPVNLERAERYYRRVLVLASESMEASVVASYLAVE</sequence>
<dbReference type="AlphaFoldDB" id="K3X201"/>
<dbReference type="Proteomes" id="UP000019132">
    <property type="component" value="Unassembled WGS sequence"/>
</dbReference>
<dbReference type="eggNOG" id="KOG1550">
    <property type="taxonomic scope" value="Eukaryota"/>
</dbReference>
<protein>
    <submittedName>
        <fullName evidence="1">Uncharacterized protein</fullName>
    </submittedName>
</protein>
<dbReference type="GO" id="GO:0036503">
    <property type="term" value="P:ERAD pathway"/>
    <property type="evidence" value="ECO:0007669"/>
    <property type="project" value="InterPro"/>
</dbReference>
<dbReference type="Pfam" id="PF08238">
    <property type="entry name" value="Sel1"/>
    <property type="match status" value="9"/>
</dbReference>
<evidence type="ECO:0000313" key="1">
    <source>
        <dbReference type="EnsemblProtists" id="PYU1_T011250"/>
    </source>
</evidence>
<keyword evidence="2" id="KW-1185">Reference proteome</keyword>
<dbReference type="SUPFAM" id="SSF81901">
    <property type="entry name" value="HCP-like"/>
    <property type="match status" value="2"/>
</dbReference>
<organism evidence="1 2">
    <name type="scientific">Globisporangium ultimum (strain ATCC 200006 / CBS 805.95 / DAOM BR144)</name>
    <name type="common">Pythium ultimum</name>
    <dbReference type="NCBI Taxonomy" id="431595"/>
    <lineage>
        <taxon>Eukaryota</taxon>
        <taxon>Sar</taxon>
        <taxon>Stramenopiles</taxon>
        <taxon>Oomycota</taxon>
        <taxon>Peronosporomycetes</taxon>
        <taxon>Pythiales</taxon>
        <taxon>Pythiaceae</taxon>
        <taxon>Globisporangium</taxon>
    </lineage>
</organism>
<accession>K3X201</accession>
<dbReference type="Gene3D" id="1.25.40.10">
    <property type="entry name" value="Tetratricopeptide repeat domain"/>
    <property type="match status" value="1"/>
</dbReference>
<dbReference type="EMBL" id="GL376562">
    <property type="status" value="NOT_ANNOTATED_CDS"/>
    <property type="molecule type" value="Genomic_DNA"/>
</dbReference>
<evidence type="ECO:0000313" key="2">
    <source>
        <dbReference type="Proteomes" id="UP000019132"/>
    </source>
</evidence>
<dbReference type="SMART" id="SM00671">
    <property type="entry name" value="SEL1"/>
    <property type="match status" value="9"/>
</dbReference>
<dbReference type="EnsemblProtists" id="PYU1_T011250">
    <property type="protein sequence ID" value="PYU1_T011250"/>
    <property type="gene ID" value="PYU1_G011225"/>
</dbReference>
<dbReference type="PANTHER" id="PTHR45084:SF1">
    <property type="entry name" value="ERAD-ASSOCIATED E3 UBIQUITIN-PROTEIN LIGASE COMPONENT HRD3A-RELATED"/>
    <property type="match status" value="1"/>
</dbReference>
<dbReference type="OMA" id="VFNAGYC"/>
<reference evidence="1" key="3">
    <citation type="submission" date="2015-02" db="UniProtKB">
        <authorList>
            <consortium name="EnsemblProtists"/>
        </authorList>
    </citation>
    <scope>IDENTIFICATION</scope>
    <source>
        <strain evidence="1">DAOM BR144</strain>
    </source>
</reference>
<dbReference type="InParanoid" id="K3X201"/>
<dbReference type="STRING" id="431595.K3X201"/>
<dbReference type="HOGENOM" id="CLU_007931_2_1_1"/>
<reference evidence="2" key="1">
    <citation type="journal article" date="2010" name="Genome Biol.">
        <title>Genome sequence of the necrotrophic plant pathogen Pythium ultimum reveals original pathogenicity mechanisms and effector repertoire.</title>
        <authorList>
            <person name="Levesque C.A."/>
            <person name="Brouwer H."/>
            <person name="Cano L."/>
            <person name="Hamilton J.P."/>
            <person name="Holt C."/>
            <person name="Huitema E."/>
            <person name="Raffaele S."/>
            <person name="Robideau G.P."/>
            <person name="Thines M."/>
            <person name="Win J."/>
            <person name="Zerillo M.M."/>
            <person name="Beakes G.W."/>
            <person name="Boore J.L."/>
            <person name="Busam D."/>
            <person name="Dumas B."/>
            <person name="Ferriera S."/>
            <person name="Fuerstenberg S.I."/>
            <person name="Gachon C.M."/>
            <person name="Gaulin E."/>
            <person name="Govers F."/>
            <person name="Grenville-Briggs L."/>
            <person name="Horner N."/>
            <person name="Hostetler J."/>
            <person name="Jiang R.H."/>
            <person name="Johnson J."/>
            <person name="Krajaejun T."/>
            <person name="Lin H."/>
            <person name="Meijer H.J."/>
            <person name="Moore B."/>
            <person name="Morris P."/>
            <person name="Phuntmart V."/>
            <person name="Puiu D."/>
            <person name="Shetty J."/>
            <person name="Stajich J.E."/>
            <person name="Tripathy S."/>
            <person name="Wawra S."/>
            <person name="van West P."/>
            <person name="Whitty B.R."/>
            <person name="Coutinho P.M."/>
            <person name="Henrissat B."/>
            <person name="Martin F."/>
            <person name="Thomas P.D."/>
            <person name="Tyler B.M."/>
            <person name="De Vries R.P."/>
            <person name="Kamoun S."/>
            <person name="Yandell M."/>
            <person name="Tisserat N."/>
            <person name="Buell C.R."/>
        </authorList>
    </citation>
    <scope>NUCLEOTIDE SEQUENCE</scope>
    <source>
        <strain evidence="2">DAOM:BR144</strain>
    </source>
</reference>
<proteinExistence type="predicted"/>
<dbReference type="InterPro" id="IPR006597">
    <property type="entry name" value="Sel1-like"/>
</dbReference>
<dbReference type="PANTHER" id="PTHR45084">
    <property type="entry name" value="ERAD-ASSOCIATED E3 UBIQUITIN-PROTEIN LIGASE COMPONENT HRD3A-RELATED"/>
    <property type="match status" value="1"/>
</dbReference>
<dbReference type="InterPro" id="IPR044623">
    <property type="entry name" value="HRD3"/>
</dbReference>